<keyword evidence="4" id="KW-1185">Reference proteome</keyword>
<proteinExistence type="predicted"/>
<dbReference type="OrthoDB" id="10595003at2759"/>
<evidence type="ECO:0000313" key="4">
    <source>
        <dbReference type="Proteomes" id="UP000774326"/>
    </source>
</evidence>
<comment type="caution">
    <text evidence="3">The sequence shown here is derived from an EMBL/GenBank/DDBJ whole genome shotgun (WGS) entry which is preliminary data.</text>
</comment>
<keyword evidence="1" id="KW-0175">Coiled coil</keyword>
<feature type="compositionally biased region" description="Basic and acidic residues" evidence="2">
    <location>
        <begin position="72"/>
        <end position="86"/>
    </location>
</feature>
<feature type="coiled-coil region" evidence="1">
    <location>
        <begin position="204"/>
        <end position="231"/>
    </location>
</feature>
<feature type="region of interest" description="Disordered" evidence="2">
    <location>
        <begin position="1"/>
        <end position="105"/>
    </location>
</feature>
<organism evidence="3 4">
    <name type="scientific">Wickerhamomyces pijperi</name>
    <name type="common">Yeast</name>
    <name type="synonym">Pichia pijperi</name>
    <dbReference type="NCBI Taxonomy" id="599730"/>
    <lineage>
        <taxon>Eukaryota</taxon>
        <taxon>Fungi</taxon>
        <taxon>Dikarya</taxon>
        <taxon>Ascomycota</taxon>
        <taxon>Saccharomycotina</taxon>
        <taxon>Saccharomycetes</taxon>
        <taxon>Phaffomycetales</taxon>
        <taxon>Wickerhamomycetaceae</taxon>
        <taxon>Wickerhamomyces</taxon>
    </lineage>
</organism>
<protein>
    <submittedName>
        <fullName evidence="3">Uncharacterized protein</fullName>
    </submittedName>
</protein>
<accession>A0A9P8Q8N2</accession>
<feature type="compositionally biased region" description="Low complexity" evidence="2">
    <location>
        <begin position="14"/>
        <end position="43"/>
    </location>
</feature>
<gene>
    <name evidence="3" type="ORF">WICPIJ_004049</name>
</gene>
<dbReference type="EMBL" id="JAEUBG010002243">
    <property type="protein sequence ID" value="KAH3684970.1"/>
    <property type="molecule type" value="Genomic_DNA"/>
</dbReference>
<dbReference type="AlphaFoldDB" id="A0A9P8Q8N2"/>
<sequence length="237" mass="27965">MQESQLDYSMADIPSSPINCSPPYNSNSNSNSNLNASSPMTPTRPSPRRLNTRTNRSRFATHSDSDSDGEDVIERINRERQEKREMSMNPLSSSSPIREAHHSPLRKFQSRAIGEKYTLRTNRYVPFRSQKRLREQRRAETQLAARGGLESMNRDIEEFEYFEKLRILNQEAERHQLNEIDEAEEFYGDDELDEDLFWQQIDQLEKERHYRKELEEMLRQEEAELEAMINDMSLGDQ</sequence>
<feature type="compositionally biased region" description="Polar residues" evidence="2">
    <location>
        <begin position="52"/>
        <end position="62"/>
    </location>
</feature>
<reference evidence="3" key="2">
    <citation type="submission" date="2021-01" db="EMBL/GenBank/DDBJ databases">
        <authorList>
            <person name="Schikora-Tamarit M.A."/>
        </authorList>
    </citation>
    <scope>NUCLEOTIDE SEQUENCE</scope>
    <source>
        <strain evidence="3">CBS2887</strain>
    </source>
</reference>
<name>A0A9P8Q8N2_WICPI</name>
<evidence type="ECO:0000256" key="2">
    <source>
        <dbReference type="SAM" id="MobiDB-lite"/>
    </source>
</evidence>
<reference evidence="3" key="1">
    <citation type="journal article" date="2021" name="Open Biol.">
        <title>Shared evolutionary footprints suggest mitochondrial oxidative damage underlies multiple complex I losses in fungi.</title>
        <authorList>
            <person name="Schikora-Tamarit M.A."/>
            <person name="Marcet-Houben M."/>
            <person name="Nosek J."/>
            <person name="Gabaldon T."/>
        </authorList>
    </citation>
    <scope>NUCLEOTIDE SEQUENCE</scope>
    <source>
        <strain evidence="3">CBS2887</strain>
    </source>
</reference>
<dbReference type="Proteomes" id="UP000774326">
    <property type="component" value="Unassembled WGS sequence"/>
</dbReference>
<evidence type="ECO:0000313" key="3">
    <source>
        <dbReference type="EMBL" id="KAH3684970.1"/>
    </source>
</evidence>
<evidence type="ECO:0000256" key="1">
    <source>
        <dbReference type="SAM" id="Coils"/>
    </source>
</evidence>